<evidence type="ECO:0000313" key="2">
    <source>
        <dbReference type="Proteomes" id="UP000828941"/>
    </source>
</evidence>
<dbReference type="Proteomes" id="UP000828941">
    <property type="component" value="Chromosome 7"/>
</dbReference>
<dbReference type="EMBL" id="CM039432">
    <property type="protein sequence ID" value="KAI4331825.1"/>
    <property type="molecule type" value="Genomic_DNA"/>
</dbReference>
<reference evidence="1 2" key="1">
    <citation type="journal article" date="2022" name="DNA Res.">
        <title>Chromosomal-level genome assembly of the orchid tree Bauhinia variegata (Leguminosae; Cercidoideae) supports the allotetraploid origin hypothesis of Bauhinia.</title>
        <authorList>
            <person name="Zhong Y."/>
            <person name="Chen Y."/>
            <person name="Zheng D."/>
            <person name="Pang J."/>
            <person name="Liu Y."/>
            <person name="Luo S."/>
            <person name="Meng S."/>
            <person name="Qian L."/>
            <person name="Wei D."/>
            <person name="Dai S."/>
            <person name="Zhou R."/>
        </authorList>
    </citation>
    <scope>NUCLEOTIDE SEQUENCE [LARGE SCALE GENOMIC DNA]</scope>
    <source>
        <strain evidence="1">BV-YZ2020</strain>
    </source>
</reference>
<name>A0ACB9N5K2_BAUVA</name>
<sequence length="227" mass="25409">MDGAYVAEKEKCFNIFKENLEYIENFNDAENYSFKLGLNYFADLTTEEFIALADVPESLDWREKGTVTTIKKQSHCGSCWAFSAIAAVEGIVRIKTGKLISSSEQQQIDCSKHGNLGCKGCWMDKAFKYIIKDKGRACENNYTYKARDGNSGNAAIAVAQIIGYKDENVIPHSTMVSLLLDMEKTEDGTKYWLVKNSWGESGYMKLQRDTGKPHGLCGLAKKSYPTV</sequence>
<keyword evidence="2" id="KW-1185">Reference proteome</keyword>
<proteinExistence type="predicted"/>
<evidence type="ECO:0000313" key="1">
    <source>
        <dbReference type="EMBL" id="KAI4331825.1"/>
    </source>
</evidence>
<comment type="caution">
    <text evidence="1">The sequence shown here is derived from an EMBL/GenBank/DDBJ whole genome shotgun (WGS) entry which is preliminary data.</text>
</comment>
<accession>A0ACB9N5K2</accession>
<protein>
    <submittedName>
        <fullName evidence="1">Uncharacterized protein</fullName>
    </submittedName>
</protein>
<organism evidence="1 2">
    <name type="scientific">Bauhinia variegata</name>
    <name type="common">Purple orchid tree</name>
    <name type="synonym">Phanera variegata</name>
    <dbReference type="NCBI Taxonomy" id="167791"/>
    <lineage>
        <taxon>Eukaryota</taxon>
        <taxon>Viridiplantae</taxon>
        <taxon>Streptophyta</taxon>
        <taxon>Embryophyta</taxon>
        <taxon>Tracheophyta</taxon>
        <taxon>Spermatophyta</taxon>
        <taxon>Magnoliopsida</taxon>
        <taxon>eudicotyledons</taxon>
        <taxon>Gunneridae</taxon>
        <taxon>Pentapetalae</taxon>
        <taxon>rosids</taxon>
        <taxon>fabids</taxon>
        <taxon>Fabales</taxon>
        <taxon>Fabaceae</taxon>
        <taxon>Cercidoideae</taxon>
        <taxon>Cercideae</taxon>
        <taxon>Bauhiniinae</taxon>
        <taxon>Bauhinia</taxon>
    </lineage>
</organism>
<gene>
    <name evidence="1" type="ORF">L6164_016781</name>
</gene>